<name>A0A9X3XQ71_9CLOT</name>
<accession>A0A9X3XQ71</accession>
<dbReference type="EMBL" id="JAMRYU010000032">
    <property type="protein sequence ID" value="MDC4242426.1"/>
    <property type="molecule type" value="Genomic_DNA"/>
</dbReference>
<reference evidence="1" key="1">
    <citation type="submission" date="2022-05" db="EMBL/GenBank/DDBJ databases">
        <title>Draft genome sequence of Clostridium tertium strain CP3 isolated from Peru.</title>
        <authorList>
            <person name="Hurtado R."/>
            <person name="Lima L."/>
            <person name="Sousa T."/>
            <person name="Jaiswal A.K."/>
            <person name="Tiwari S."/>
            <person name="Maturrano L."/>
            <person name="Brenig B."/>
            <person name="Azevedo V."/>
        </authorList>
    </citation>
    <scope>NUCLEOTIDE SEQUENCE</scope>
    <source>
        <strain evidence="1">CP3</strain>
    </source>
</reference>
<evidence type="ECO:0000313" key="2">
    <source>
        <dbReference type="Proteomes" id="UP001141183"/>
    </source>
</evidence>
<gene>
    <name evidence="1" type="ORF">NE398_20045</name>
</gene>
<protein>
    <submittedName>
        <fullName evidence="1">Uncharacterized protein</fullName>
    </submittedName>
</protein>
<proteinExistence type="predicted"/>
<dbReference type="AlphaFoldDB" id="A0A9X3XQ71"/>
<dbReference type="Proteomes" id="UP001141183">
    <property type="component" value="Unassembled WGS sequence"/>
</dbReference>
<comment type="caution">
    <text evidence="1">The sequence shown here is derived from an EMBL/GenBank/DDBJ whole genome shotgun (WGS) entry which is preliminary data.</text>
</comment>
<evidence type="ECO:0000313" key="1">
    <source>
        <dbReference type="EMBL" id="MDC4242426.1"/>
    </source>
</evidence>
<keyword evidence="2" id="KW-1185">Reference proteome</keyword>
<dbReference type="RefSeq" id="WP_271816536.1">
    <property type="nucleotide sequence ID" value="NZ_JAMRYU010000032.1"/>
</dbReference>
<organism evidence="1 2">
    <name type="scientific">Clostridium tertium</name>
    <dbReference type="NCBI Taxonomy" id="1559"/>
    <lineage>
        <taxon>Bacteria</taxon>
        <taxon>Bacillati</taxon>
        <taxon>Bacillota</taxon>
        <taxon>Clostridia</taxon>
        <taxon>Eubacteriales</taxon>
        <taxon>Clostridiaceae</taxon>
        <taxon>Clostridium</taxon>
    </lineage>
</organism>
<sequence>MVNFIIAGDYKGKALACGPNKVILSLGFFKNININKDTLESYELITEEHVKSATSGATRGLVGGALLGPVGMLAGVISAKNKKTYHVVLEFKDGKRSLAEINNKLYTELMKIMF</sequence>